<sequence>MVYFQLQP</sequence>
<organism evidence="1 2">
    <name type="scientific">Vibrio harveyi</name>
    <name type="common">Beneckea harveyi</name>
    <dbReference type="NCBI Taxonomy" id="669"/>
    <lineage>
        <taxon>Bacteria</taxon>
        <taxon>Pseudomonadati</taxon>
        <taxon>Pseudomonadota</taxon>
        <taxon>Gammaproteobacteria</taxon>
        <taxon>Vibrionales</taxon>
        <taxon>Vibrionaceae</taxon>
        <taxon>Vibrio</taxon>
    </lineage>
</organism>
<accession>A0A454D175</accession>
<gene>
    <name evidence="1" type="ORF">VCHENC02_2021A</name>
</gene>
<feature type="non-terminal residue" evidence="1">
    <location>
        <position position="8"/>
    </location>
</feature>
<evidence type="ECO:0000313" key="2">
    <source>
        <dbReference type="Proteomes" id="UP000008367"/>
    </source>
</evidence>
<evidence type="ECO:0000313" key="1">
    <source>
        <dbReference type="EMBL" id="EKM32420.1"/>
    </source>
</evidence>
<dbReference type="Proteomes" id="UP000008367">
    <property type="component" value="Unassembled WGS sequence"/>
</dbReference>
<reference evidence="1 2" key="1">
    <citation type="submission" date="2012-10" db="EMBL/GenBank/DDBJ databases">
        <title>Genome sequence of Vibrio Cholerae HENC-02.</title>
        <authorList>
            <person name="Eppinger M."/>
            <person name="Hasan N.A."/>
            <person name="Sengamalay N."/>
            <person name="Hine E."/>
            <person name="Su Q."/>
            <person name="Daugherty S.C."/>
            <person name="Young S."/>
            <person name="Sadzewicz L."/>
            <person name="Tallon L."/>
            <person name="Cebula T.A."/>
            <person name="Ravel J."/>
            <person name="Colwell R.R."/>
        </authorList>
    </citation>
    <scope>NUCLEOTIDE SEQUENCE [LARGE SCALE GENOMIC DNA]</scope>
    <source>
        <strain evidence="1 2">HENC-02</strain>
    </source>
</reference>
<name>A0A454D175_VIBHA</name>
<comment type="caution">
    <text evidence="1">The sequence shown here is derived from an EMBL/GenBank/DDBJ whole genome shotgun (WGS) entry which is preliminary data.</text>
</comment>
<dbReference type="EMBL" id="AJSR01000743">
    <property type="protein sequence ID" value="EKM32420.1"/>
    <property type="molecule type" value="Genomic_DNA"/>
</dbReference>
<proteinExistence type="predicted"/>
<protein>
    <submittedName>
        <fullName evidence="1">Uncharacterized protein</fullName>
    </submittedName>
</protein>